<reference evidence="2" key="1">
    <citation type="submission" date="2017-06" db="EMBL/GenBank/DDBJ databases">
        <title>Genome analysis of Fimbriiglobus ruber SP5, the first member of the order Planctomycetales with confirmed chitinolytic capability.</title>
        <authorList>
            <person name="Ravin N.V."/>
            <person name="Rakitin A.L."/>
            <person name="Ivanova A.A."/>
            <person name="Beletsky A.V."/>
            <person name="Kulichevskaya I.S."/>
            <person name="Mardanov A.V."/>
            <person name="Dedysh S.N."/>
        </authorList>
    </citation>
    <scope>NUCLEOTIDE SEQUENCE [LARGE SCALE GENOMIC DNA]</scope>
    <source>
        <strain evidence="2">SP5</strain>
    </source>
</reference>
<dbReference type="Proteomes" id="UP000214646">
    <property type="component" value="Unassembled WGS sequence"/>
</dbReference>
<gene>
    <name evidence="1" type="ORF">FRUB_02624</name>
</gene>
<accession>A0A225E2X2</accession>
<dbReference type="EMBL" id="NIDE01000004">
    <property type="protein sequence ID" value="OWK43025.1"/>
    <property type="molecule type" value="Genomic_DNA"/>
</dbReference>
<comment type="caution">
    <text evidence="1">The sequence shown here is derived from an EMBL/GenBank/DDBJ whole genome shotgun (WGS) entry which is preliminary data.</text>
</comment>
<keyword evidence="2" id="KW-1185">Reference proteome</keyword>
<evidence type="ECO:0000313" key="2">
    <source>
        <dbReference type="Proteomes" id="UP000214646"/>
    </source>
</evidence>
<protein>
    <submittedName>
        <fullName evidence="1">Uncharacterized protein</fullName>
    </submittedName>
</protein>
<dbReference type="RefSeq" id="WP_088253935.1">
    <property type="nucleotide sequence ID" value="NZ_NIDE01000004.1"/>
</dbReference>
<evidence type="ECO:0000313" key="1">
    <source>
        <dbReference type="EMBL" id="OWK43025.1"/>
    </source>
</evidence>
<dbReference type="AlphaFoldDB" id="A0A225E2X2"/>
<organism evidence="1 2">
    <name type="scientific">Fimbriiglobus ruber</name>
    <dbReference type="NCBI Taxonomy" id="1908690"/>
    <lineage>
        <taxon>Bacteria</taxon>
        <taxon>Pseudomonadati</taxon>
        <taxon>Planctomycetota</taxon>
        <taxon>Planctomycetia</taxon>
        <taxon>Gemmatales</taxon>
        <taxon>Gemmataceae</taxon>
        <taxon>Fimbriiglobus</taxon>
    </lineage>
</organism>
<name>A0A225E2X2_9BACT</name>
<sequence>MKVKQPTMWVVFKMGLVGKVGGQHAVCSQPDWHEMELARPGHHTLVRANIGNEGEAERLARGLQAPPPTPKRGQQMLPRLRLTAPPRAEQADALAVAHGVPAAPVADSLSR</sequence>
<proteinExistence type="predicted"/>